<dbReference type="Proteomes" id="UP001501490">
    <property type="component" value="Unassembled WGS sequence"/>
</dbReference>
<protein>
    <submittedName>
        <fullName evidence="1">Uncharacterized protein</fullName>
    </submittedName>
</protein>
<proteinExistence type="predicted"/>
<sequence length="136" mass="15148">MSNRAYAPPGWPDQVRPPGAPDWEATATAFLFDCCPPDLRGFQVLRRQPLVLVRFADIFVRAQQEAAERGLAEVRTILKGRVEPYVIGQAVEAWSEQAARLTRTRRAVGLVEEALLGRVFAPRLADRPQRAHSMAG</sequence>
<keyword evidence="2" id="KW-1185">Reference proteome</keyword>
<dbReference type="RefSeq" id="WP_344802295.1">
    <property type="nucleotide sequence ID" value="NZ_BAABAB010000007.1"/>
</dbReference>
<organism evidence="1 2">
    <name type="scientific">Microlunatus ginsengisoli</name>
    <dbReference type="NCBI Taxonomy" id="363863"/>
    <lineage>
        <taxon>Bacteria</taxon>
        <taxon>Bacillati</taxon>
        <taxon>Actinomycetota</taxon>
        <taxon>Actinomycetes</taxon>
        <taxon>Propionibacteriales</taxon>
        <taxon>Propionibacteriaceae</taxon>
        <taxon>Microlunatus</taxon>
    </lineage>
</organism>
<evidence type="ECO:0000313" key="1">
    <source>
        <dbReference type="EMBL" id="GAA3611522.1"/>
    </source>
</evidence>
<name>A0ABP6ZJ92_9ACTN</name>
<accession>A0ABP6ZJ92</accession>
<evidence type="ECO:0000313" key="2">
    <source>
        <dbReference type="Proteomes" id="UP001501490"/>
    </source>
</evidence>
<comment type="caution">
    <text evidence="1">The sequence shown here is derived from an EMBL/GenBank/DDBJ whole genome shotgun (WGS) entry which is preliminary data.</text>
</comment>
<gene>
    <name evidence="1" type="ORF">GCM10022236_11590</name>
</gene>
<dbReference type="EMBL" id="BAABAB010000007">
    <property type="protein sequence ID" value="GAA3611522.1"/>
    <property type="molecule type" value="Genomic_DNA"/>
</dbReference>
<reference evidence="2" key="1">
    <citation type="journal article" date="2019" name="Int. J. Syst. Evol. Microbiol.">
        <title>The Global Catalogue of Microorganisms (GCM) 10K type strain sequencing project: providing services to taxonomists for standard genome sequencing and annotation.</title>
        <authorList>
            <consortium name="The Broad Institute Genomics Platform"/>
            <consortium name="The Broad Institute Genome Sequencing Center for Infectious Disease"/>
            <person name="Wu L."/>
            <person name="Ma J."/>
        </authorList>
    </citation>
    <scope>NUCLEOTIDE SEQUENCE [LARGE SCALE GENOMIC DNA]</scope>
    <source>
        <strain evidence="2">JCM 16929</strain>
    </source>
</reference>